<name>A0ABP7MBS6_9ACTN</name>
<dbReference type="EMBL" id="BAABAJ010000008">
    <property type="protein sequence ID" value="GAA3918585.1"/>
    <property type="molecule type" value="Genomic_DNA"/>
</dbReference>
<reference evidence="2" key="1">
    <citation type="journal article" date="2019" name="Int. J. Syst. Evol. Microbiol.">
        <title>The Global Catalogue of Microorganisms (GCM) 10K type strain sequencing project: providing services to taxonomists for standard genome sequencing and annotation.</title>
        <authorList>
            <consortium name="The Broad Institute Genomics Platform"/>
            <consortium name="The Broad Institute Genome Sequencing Center for Infectious Disease"/>
            <person name="Wu L."/>
            <person name="Ma J."/>
        </authorList>
    </citation>
    <scope>NUCLEOTIDE SEQUENCE [LARGE SCALE GENOMIC DNA]</scope>
    <source>
        <strain evidence="2">JCM 16956</strain>
    </source>
</reference>
<dbReference type="Proteomes" id="UP001501000">
    <property type="component" value="Unassembled WGS sequence"/>
</dbReference>
<gene>
    <name evidence="1" type="ORF">GCM10022244_29760</name>
</gene>
<protein>
    <submittedName>
        <fullName evidence="1">Uncharacterized protein</fullName>
    </submittedName>
</protein>
<evidence type="ECO:0000313" key="1">
    <source>
        <dbReference type="EMBL" id="GAA3918585.1"/>
    </source>
</evidence>
<proteinExistence type="predicted"/>
<keyword evidence="2" id="KW-1185">Reference proteome</keyword>
<dbReference type="RefSeq" id="WP_345282693.1">
    <property type="nucleotide sequence ID" value="NZ_BAABAJ010000008.1"/>
</dbReference>
<accession>A0ABP7MBS6</accession>
<comment type="caution">
    <text evidence="1">The sequence shown here is derived from an EMBL/GenBank/DDBJ whole genome shotgun (WGS) entry which is preliminary data.</text>
</comment>
<sequence length="116" mass="13001">MPDFMTAARAVIHMRDFGAPHGQHERIIANYVEAVTFADPDVIFEDLKQILGEDWMALPVWARNLAFRLACLQQPENPELLRAAAIDLEAFGPDWDDVAADLDKRAADLERGAGKR</sequence>
<evidence type="ECO:0000313" key="2">
    <source>
        <dbReference type="Proteomes" id="UP001501000"/>
    </source>
</evidence>
<organism evidence="1 2">
    <name type="scientific">Streptomyces gulbargensis</name>
    <dbReference type="NCBI Taxonomy" id="364901"/>
    <lineage>
        <taxon>Bacteria</taxon>
        <taxon>Bacillati</taxon>
        <taxon>Actinomycetota</taxon>
        <taxon>Actinomycetes</taxon>
        <taxon>Kitasatosporales</taxon>
        <taxon>Streptomycetaceae</taxon>
        <taxon>Streptomyces</taxon>
    </lineage>
</organism>